<dbReference type="InterPro" id="IPR035940">
    <property type="entry name" value="CAP_sf"/>
</dbReference>
<proteinExistence type="predicted"/>
<dbReference type="SMART" id="SM00209">
    <property type="entry name" value="TSP1"/>
    <property type="match status" value="1"/>
</dbReference>
<feature type="compositionally biased region" description="Basic residues" evidence="1">
    <location>
        <begin position="978"/>
        <end position="987"/>
    </location>
</feature>
<feature type="compositionally biased region" description="Polar residues" evidence="1">
    <location>
        <begin position="354"/>
        <end position="372"/>
    </location>
</feature>
<evidence type="ECO:0000259" key="3">
    <source>
        <dbReference type="SMART" id="SM00198"/>
    </source>
</evidence>
<feature type="compositionally biased region" description="Polar residues" evidence="1">
    <location>
        <begin position="1261"/>
        <end position="1278"/>
    </location>
</feature>
<feature type="region of interest" description="Disordered" evidence="1">
    <location>
        <begin position="1317"/>
        <end position="1338"/>
    </location>
</feature>
<feature type="region of interest" description="Disordered" evidence="1">
    <location>
        <begin position="1113"/>
        <end position="1282"/>
    </location>
</feature>
<feature type="compositionally biased region" description="Basic and acidic residues" evidence="1">
    <location>
        <begin position="1183"/>
        <end position="1198"/>
    </location>
</feature>
<keyword evidence="5" id="KW-1185">Reference proteome</keyword>
<evidence type="ECO:0000313" key="5">
    <source>
        <dbReference type="Proteomes" id="UP001159428"/>
    </source>
</evidence>
<dbReference type="InterPro" id="IPR036383">
    <property type="entry name" value="TSP1_rpt_sf"/>
</dbReference>
<dbReference type="EMBL" id="CALNXJ010000036">
    <property type="protein sequence ID" value="CAH3142408.1"/>
    <property type="molecule type" value="Genomic_DNA"/>
</dbReference>
<dbReference type="InterPro" id="IPR014044">
    <property type="entry name" value="CAP_dom"/>
</dbReference>
<dbReference type="InterPro" id="IPR034113">
    <property type="entry name" value="SCP_GAPR1-like"/>
</dbReference>
<dbReference type="SUPFAM" id="SSF82895">
    <property type="entry name" value="TSP-1 type 1 repeat"/>
    <property type="match status" value="1"/>
</dbReference>
<evidence type="ECO:0000313" key="4">
    <source>
        <dbReference type="EMBL" id="CAH3142408.1"/>
    </source>
</evidence>
<reference evidence="4 5" key="1">
    <citation type="submission" date="2022-05" db="EMBL/GenBank/DDBJ databases">
        <authorList>
            <consortium name="Genoscope - CEA"/>
            <person name="William W."/>
        </authorList>
    </citation>
    <scope>NUCLEOTIDE SEQUENCE [LARGE SCALE GENOMIC DNA]</scope>
</reference>
<feature type="compositionally biased region" description="Basic and acidic residues" evidence="1">
    <location>
        <begin position="1217"/>
        <end position="1231"/>
    </location>
</feature>
<feature type="compositionally biased region" description="Polar residues" evidence="1">
    <location>
        <begin position="1832"/>
        <end position="1841"/>
    </location>
</feature>
<gene>
    <name evidence="4" type="ORF">PMEA_00020168</name>
</gene>
<feature type="compositionally biased region" description="Polar residues" evidence="1">
    <location>
        <begin position="1232"/>
        <end position="1252"/>
    </location>
</feature>
<accession>A0AAU9XCX2</accession>
<feature type="domain" description="SCP" evidence="3">
    <location>
        <begin position="655"/>
        <end position="788"/>
    </location>
</feature>
<feature type="region of interest" description="Disordered" evidence="1">
    <location>
        <begin position="1424"/>
        <end position="1486"/>
    </location>
</feature>
<protein>
    <recommendedName>
        <fullName evidence="3">SCP domain-containing protein</fullName>
    </recommendedName>
</protein>
<dbReference type="Pfam" id="PF00090">
    <property type="entry name" value="TSP_1"/>
    <property type="match status" value="1"/>
</dbReference>
<feature type="compositionally biased region" description="Basic and acidic residues" evidence="1">
    <location>
        <begin position="1132"/>
        <end position="1146"/>
    </location>
</feature>
<evidence type="ECO:0000256" key="1">
    <source>
        <dbReference type="SAM" id="MobiDB-lite"/>
    </source>
</evidence>
<dbReference type="Gene3D" id="2.20.100.10">
    <property type="entry name" value="Thrombospondin type-1 (TSP1) repeat"/>
    <property type="match status" value="1"/>
</dbReference>
<feature type="compositionally biased region" description="Acidic residues" evidence="1">
    <location>
        <begin position="1857"/>
        <end position="1870"/>
    </location>
</feature>
<feature type="compositionally biased region" description="Basic and acidic residues" evidence="1">
    <location>
        <begin position="1380"/>
        <end position="1394"/>
    </location>
</feature>
<sequence>MTKTSIPTLLILAFLLLIVKGSREKITRKKHERKIPALPFEKIARSALIGLKPEDVFKVTNAGSDTEGTRKNYVNSLQQLPAIKEEQSLTNSALLYSGQLSSLDQRLVNQFDKELTGNHEDYLHGTMSKTEDGYVMDPSHNKSPNGTVRNGGLDNDFYRQISQIDNDQPQASDAGKVSNMYKDNPLPEYSYKESEFEKMPDYNSKFGNNPFEMPKNYYQELDTQDKELFEGVNTNQEHPKNSPSDNSDLFSAIGKKVILDLLNHRNDSDHQSEDHLKQDFLKKVMGEKIEQNDAAIGSLLATKQATTLSPFSSQVKTLMTANPNVISYHLPTLPSQGNVLTSGKISSKSIMINEQQPPSTTNEDNLHIQGQVSRGGPRTPSRMMKDQSADIPNSKTLFRNALQSKETDSPNDSYVTLKISGAGKPVSFKAGTSNDGSLVLKIPGNVTLTESDPKKTIKSGTFPKMKEYNNYKPQIATDADEMNRYLWESQTDPGREFSKKGNMIKGFDDDLTTNMLSWQILGKTNSKLNNGNDWEHNEGLFHEADLPSVSPTRGRNVGENQRSPTAVHGFKQISPTKYNELDRISFAGVGQSPPPDIFPLSSRLREGEEKHKFLSLKSFLRPSRFFEDHPENRARLSFRPDHDLTRSSTNRKLENEQLGRAGLRLHNKFRTWHGSPPLKWSKRLASKAQEIAKHLADNSIHLTDLKKEHIGINVARLWHSYDIAAEKATADWYSEVKSYNFDDPMIDKSTRHFTQLIWRDSKWLGIGEAKSLDGKHTVVTFMSPNSLLFCMAYKTMLMILVFAAIGQDYILGIKFGRNKVEVIHRGKQLQDLVMLDSRVAPHDLDNLHAFVRPKLLEDSKDEGMMLQENGIEDFRPLDVTIETDEGPHKEKKHHKEKDQMLVSHTGDNDEGYNLQDMPEYKMETKADFEENQEAIDWLMKDPNEYNAKSFEDSDALEDTNNFGLDMDFPNMEDQHRTNFRQRKKGKERHNDMSGKGKIKLPGNPQFLQDSDQIGDDTDLLSSEMDAETGIHRAKLTKSTDSDKNFQNSEYSENDNLDHSYKTWNGNNNDVNDGTTDRWFDEYDSDKDASSRKSLQERIKNQDAKLFQEIDNYNKGDNYETSDYMDNFDNYGDELKNTIDPENKEMADDNSDDEEDTARANDGNSDRYQDDDALENKYAWNSEESSHVGDKTDTEKLEDTDNGENSDASGILSGDTDDSLHGKMEDESRENAKATNKNQQVKNRNSHNVNGDSKVQEAEGEVTNNQSNNTVIPTTQSIGNGEDNHLGRSKDVKIINKGQHTQAVNYKENEMPANNKFLHQTTTNSSSGKDHHSKTVNPEEDKIGTTAKSLWIPAKSEIKGFQHSNSSEQVVSLSDPEVIGEIKKGSKTEQSHEESQSQTKKLKSKQSDEQWLILQKVNDLLREAEESPHAQISAALTKPKLDHRKEFPHHNSRTRSQRKSNKPTSTGFRRNWENYRPSPPRGYSTPDLKKMEQVISFLRGTTSSLSLPTRSSRPSDVSLKSLYYYPLHPTPQDQNDGTSADTKDATFGEWNDWSSCSVTCGKGVTVRARVCLVNACPQKDLFQSKSCHEDICADEVEREALKEHNRLRAKHFSPPLSWSASLARKARKIAQSLAGKDFLTLDDLQERQGESIAQIVYTGESTITKAIDKWYKEMGSYSFSYPKINSKTRHFAQITWKGTKKMGLAITRSGSGEYAFVVALYNPPVSSERHLQQNILPPGLRHDLYSTETIRIILQKKNIILLRDPSRYLGREGEEMEARPLYLKGLNLLLLIPFLVQAKGVGSNTTKINQTMIANATKKSSHILIHKGVVSDQMPQSSSQLVERSDRRLEVQRPLAEDGTDETREYEEEVSDSSPATDMLSEVAGRERNKEEVLDVVRPYKSQDDDKFDIQDRRRQGAQMLGKELNKMKNKGLMAESEDESIAEDAVFQEALAAHNKLRAMHHVNPLQWNVTLAEQAQQTAESVASDPSTFQGEPLGENIAQIWHDLPRAPLKATTIWYSEKKSFSFSYPELNDKVKHFTQMIWRDTSQLGMGAAPSPSGKYVTVVALYRPLGNDIHRIRDNVQRPGPVQDVYATIKEKISKPNKSV</sequence>
<dbReference type="CDD" id="cd05382">
    <property type="entry name" value="CAP_GAPR1-like"/>
    <property type="match status" value="3"/>
</dbReference>
<name>A0AAU9XCX2_9CNID</name>
<dbReference type="PANTHER" id="PTHR10334">
    <property type="entry name" value="CYSTEINE-RICH SECRETORY PROTEIN-RELATED"/>
    <property type="match status" value="1"/>
</dbReference>
<dbReference type="InterPro" id="IPR001283">
    <property type="entry name" value="CRISP-related"/>
</dbReference>
<feature type="compositionally biased region" description="Polar residues" evidence="1">
    <location>
        <begin position="549"/>
        <end position="564"/>
    </location>
</feature>
<feature type="signal peptide" evidence="2">
    <location>
        <begin position="1"/>
        <end position="21"/>
    </location>
</feature>
<feature type="domain" description="SCP" evidence="3">
    <location>
        <begin position="1594"/>
        <end position="1725"/>
    </location>
</feature>
<organism evidence="4 5">
    <name type="scientific">Pocillopora meandrina</name>
    <dbReference type="NCBI Taxonomy" id="46732"/>
    <lineage>
        <taxon>Eukaryota</taxon>
        <taxon>Metazoa</taxon>
        <taxon>Cnidaria</taxon>
        <taxon>Anthozoa</taxon>
        <taxon>Hexacorallia</taxon>
        <taxon>Scleractinia</taxon>
        <taxon>Astrocoeniina</taxon>
        <taxon>Pocilloporidae</taxon>
        <taxon>Pocillopora</taxon>
    </lineage>
</organism>
<feature type="compositionally biased region" description="Basic residues" evidence="1">
    <location>
        <begin position="1449"/>
        <end position="1460"/>
    </location>
</feature>
<feature type="chain" id="PRO_5043762499" description="SCP domain-containing protein" evidence="2">
    <location>
        <begin position="22"/>
        <end position="2106"/>
    </location>
</feature>
<dbReference type="InterPro" id="IPR000884">
    <property type="entry name" value="TSP1_rpt"/>
</dbReference>
<feature type="region of interest" description="Disordered" evidence="1">
    <location>
        <begin position="544"/>
        <end position="567"/>
    </location>
</feature>
<feature type="region of interest" description="Disordered" evidence="1">
    <location>
        <begin position="354"/>
        <end position="388"/>
    </location>
</feature>
<dbReference type="Gene3D" id="3.40.33.10">
    <property type="entry name" value="CAP"/>
    <property type="match status" value="3"/>
</dbReference>
<evidence type="ECO:0000256" key="2">
    <source>
        <dbReference type="SAM" id="SignalP"/>
    </source>
</evidence>
<feature type="compositionally biased region" description="Polar residues" evidence="1">
    <location>
        <begin position="1317"/>
        <end position="1326"/>
    </location>
</feature>
<feature type="region of interest" description="Disordered" evidence="1">
    <location>
        <begin position="978"/>
        <end position="1016"/>
    </location>
</feature>
<feature type="domain" description="SCP" evidence="3">
    <location>
        <begin position="1945"/>
        <end position="2076"/>
    </location>
</feature>
<dbReference type="PROSITE" id="PS50092">
    <property type="entry name" value="TSP1"/>
    <property type="match status" value="1"/>
</dbReference>
<feature type="region of interest" description="Disordered" evidence="1">
    <location>
        <begin position="1380"/>
        <end position="1406"/>
    </location>
</feature>
<keyword evidence="2" id="KW-0732">Signal</keyword>
<comment type="caution">
    <text evidence="4">The sequence shown here is derived from an EMBL/GenBank/DDBJ whole genome shotgun (WGS) entry which is preliminary data.</text>
</comment>
<dbReference type="SMART" id="SM00198">
    <property type="entry name" value="SCP"/>
    <property type="match status" value="3"/>
</dbReference>
<dbReference type="SUPFAM" id="SSF55797">
    <property type="entry name" value="PR-1-like"/>
    <property type="match status" value="3"/>
</dbReference>
<dbReference type="Pfam" id="PF00188">
    <property type="entry name" value="CAP"/>
    <property type="match status" value="3"/>
</dbReference>
<feature type="region of interest" description="Disordered" evidence="1">
    <location>
        <begin position="1034"/>
        <end position="1072"/>
    </location>
</feature>
<feature type="region of interest" description="Disordered" evidence="1">
    <location>
        <begin position="1831"/>
        <end position="1887"/>
    </location>
</feature>
<dbReference type="Proteomes" id="UP001159428">
    <property type="component" value="Unassembled WGS sequence"/>
</dbReference>
<feature type="compositionally biased region" description="Basic and acidic residues" evidence="1">
    <location>
        <begin position="1438"/>
        <end position="1448"/>
    </location>
</feature>